<organism evidence="18 19">
    <name type="scientific">Ciona intestinalis</name>
    <name type="common">Transparent sea squirt</name>
    <name type="synonym">Ascidia intestinalis</name>
    <dbReference type="NCBI Taxonomy" id="7719"/>
    <lineage>
        <taxon>Eukaryota</taxon>
        <taxon>Metazoa</taxon>
        <taxon>Chordata</taxon>
        <taxon>Tunicata</taxon>
        <taxon>Ascidiacea</taxon>
        <taxon>Phlebobranchia</taxon>
        <taxon>Cionidae</taxon>
        <taxon>Ciona</taxon>
    </lineage>
</organism>
<keyword evidence="11" id="KW-0862">Zinc</keyword>
<evidence type="ECO:0000256" key="11">
    <source>
        <dbReference type="ARBA" id="ARBA00022833"/>
    </source>
</evidence>
<dbReference type="InterPro" id="IPR027417">
    <property type="entry name" value="P-loop_NTPase"/>
</dbReference>
<dbReference type="OMA" id="QAMYKGE"/>
<dbReference type="InterPro" id="IPR050534">
    <property type="entry name" value="Coronavir_polyprotein_1ab"/>
</dbReference>
<feature type="region of interest" description="Disordered" evidence="15">
    <location>
        <begin position="658"/>
        <end position="682"/>
    </location>
</feature>
<dbReference type="EMBL" id="EAAA01001172">
    <property type="status" value="NOT_ANNOTATED_CDS"/>
    <property type="molecule type" value="Genomic_DNA"/>
</dbReference>
<dbReference type="EC" id="3.6.4.12" evidence="4"/>
<dbReference type="GO" id="GO:0005524">
    <property type="term" value="F:ATP binding"/>
    <property type="evidence" value="ECO:0007669"/>
    <property type="project" value="UniProtKB-KW"/>
</dbReference>
<dbReference type="STRING" id="7719.ENSCINP00000010526"/>
<dbReference type="CDD" id="cd02325">
    <property type="entry name" value="R3H"/>
    <property type="match status" value="1"/>
</dbReference>
<evidence type="ECO:0000256" key="3">
    <source>
        <dbReference type="ARBA" id="ARBA00007913"/>
    </source>
</evidence>
<dbReference type="GeneTree" id="ENSGT00930000151035"/>
<evidence type="ECO:0000256" key="4">
    <source>
        <dbReference type="ARBA" id="ARBA00012551"/>
    </source>
</evidence>
<evidence type="ECO:0000313" key="19">
    <source>
        <dbReference type="Proteomes" id="UP000008144"/>
    </source>
</evidence>
<evidence type="ECO:0000256" key="5">
    <source>
        <dbReference type="ARBA" id="ARBA00022490"/>
    </source>
</evidence>
<dbReference type="Ensembl" id="ENSCINT00000010526.3">
    <property type="protein sequence ID" value="ENSCINP00000010526.3"/>
    <property type="gene ID" value="ENSCING00000005102.3"/>
</dbReference>
<feature type="compositionally biased region" description="Polar residues" evidence="15">
    <location>
        <begin position="799"/>
        <end position="810"/>
    </location>
</feature>
<dbReference type="Proteomes" id="UP000008144">
    <property type="component" value="Chromosome 14"/>
</dbReference>
<keyword evidence="19" id="KW-1185">Reference proteome</keyword>
<keyword evidence="10" id="KW-0347">Helicase</keyword>
<dbReference type="InParanoid" id="F6WKD5"/>
<dbReference type="InterPro" id="IPR001374">
    <property type="entry name" value="R3H_dom"/>
</dbReference>
<comment type="subcellular location">
    <subcellularLocation>
        <location evidence="2">Cytoplasm</location>
    </subcellularLocation>
    <subcellularLocation>
        <location evidence="1">Nucleus</location>
    </subcellularLocation>
</comment>
<feature type="compositionally biased region" description="Basic residues" evidence="15">
    <location>
        <begin position="915"/>
        <end position="930"/>
    </location>
</feature>
<keyword evidence="7" id="KW-0547">Nucleotide-binding</keyword>
<dbReference type="SMART" id="SM00154">
    <property type="entry name" value="ZnF_AN1"/>
    <property type="match status" value="1"/>
</dbReference>
<dbReference type="PANTHER" id="PTHR43788:SF8">
    <property type="entry name" value="DNA-BINDING PROTEIN SMUBP-2"/>
    <property type="match status" value="1"/>
</dbReference>
<keyword evidence="12" id="KW-0067">ATP-binding</keyword>
<dbReference type="HOGENOM" id="CLU_001666_5_0_1"/>
<dbReference type="Pfam" id="PF13087">
    <property type="entry name" value="AAA_12"/>
    <property type="match status" value="1"/>
</dbReference>
<dbReference type="InterPro" id="IPR036867">
    <property type="entry name" value="R3H_dom_sf"/>
</dbReference>
<dbReference type="InterPro" id="IPR048761">
    <property type="entry name" value="SMUBP-2_HCS1_1B"/>
</dbReference>
<evidence type="ECO:0000313" key="18">
    <source>
        <dbReference type="Ensembl" id="ENSCINP00000010526.3"/>
    </source>
</evidence>
<dbReference type="SMART" id="SM00393">
    <property type="entry name" value="R3H"/>
    <property type="match status" value="1"/>
</dbReference>
<evidence type="ECO:0000256" key="9">
    <source>
        <dbReference type="ARBA" id="ARBA00022801"/>
    </source>
</evidence>
<evidence type="ECO:0000256" key="1">
    <source>
        <dbReference type="ARBA" id="ARBA00004123"/>
    </source>
</evidence>
<dbReference type="CDD" id="cd18808">
    <property type="entry name" value="SF1_C_Upf1"/>
    <property type="match status" value="1"/>
</dbReference>
<dbReference type="InterPro" id="IPR004483">
    <property type="entry name" value="SMUBP-2/Hcs1-like"/>
</dbReference>
<dbReference type="InterPro" id="IPR041677">
    <property type="entry name" value="DNA2/NAM7_AAA_11"/>
</dbReference>
<evidence type="ECO:0000256" key="14">
    <source>
        <dbReference type="PROSITE-ProRule" id="PRU00449"/>
    </source>
</evidence>
<dbReference type="AlphaFoldDB" id="F6WKD5"/>
<sequence>MLIEEFVSKHLDLLAEEHAAEVEENRAGNATLSQSVLKRKGLCIPKLEVTGVKTGLYGRTVAKFGLKSADKSLPFNVFKTGDIVGIDQVQSETSGSGIVSHTSDKHISVAFEGSEMRDTLDSLAHNRNSVALIKLANEVTYKRLKRALEDLKKYSDGPSQHLIEVLFGDTKPQQFNLQELTFVNQNLNECQHNAVKFALSQSELAIIHGPPGTGKTTTVVEVIAQLVKAGRKVLACAPSNVAVDNLVEKLSSISVDKVSGGKMSIVRLGHPARMLEKEVKQLSLDALVSSSDAAAIVRDVRSDIEAVQKSLSRCPDKGKRFSLRQERKLLFSELKQRENKALNEILSSADVILATNVGAHAKGPLQHLPHDYFDDVIIDECGQSLEAACWISLLRARRCILAGDHLQLPPTIISHKAAANGLATTLLERMINLQGDSVVSMLTEQYRMHRDIMHWASKKMYDGKLTANCKVQCHLLSDMPGVDNTEDTRLPLLLVDTAGCEMYESESEESISKANTGEAMIVCSHVQTLVKAGVKESDIAIISPYNLQVDLLRQSLKEKHPNIEIKSVDGFQGREKEAVILTLVRSNLDREIGFLSDKRRLNVAVTRARRHLAVVCDSTTVCSDNFIKSLIDHITEHGDIRTGFEYLNDNENFQGFENLKPVKQKQTGNSKKKEQKTTKQEPTPLTLWEIKEKYKKILLQLLEWQKTQTDPPETTFFDFSKETLQQIVTENCSLAKTKILVVRKAQDSLEIAFPSILNSAERKAVHELCEEMSLGHGSLGEDKDRHVVVSFRKQNTSSLETVTPATNTLEATGGKKQKESSNTEKVLPISQPKSVVPTKKDIGKKITPVSTDLPKEVPHQGTLSNVPYSICSQCGKNLPEDNMTMHQIHCERIMRMKQETKSLKIDQQQKIHLKSAKSKKKKISKQAAKKHNTDIGDDFDTLLNEAISSNKVCCHGNCHTYVTTTGQHCPICKKTFCLKHHLPEVHGCGMQAHINARRQISRDGVLYNGGGVPDRIPDPTKRAQLKKRLDAKVKVLESDRKVGKSKKNK</sequence>
<reference evidence="19" key="1">
    <citation type="journal article" date="2002" name="Science">
        <title>The draft genome of Ciona intestinalis: insights into chordate and vertebrate origins.</title>
        <authorList>
            <person name="Dehal P."/>
            <person name="Satou Y."/>
            <person name="Campbell R.K."/>
            <person name="Chapman J."/>
            <person name="Degnan B."/>
            <person name="De Tomaso A."/>
            <person name="Davidson B."/>
            <person name="Di Gregorio A."/>
            <person name="Gelpke M."/>
            <person name="Goodstein D.M."/>
            <person name="Harafuji N."/>
            <person name="Hastings K.E."/>
            <person name="Ho I."/>
            <person name="Hotta K."/>
            <person name="Huang W."/>
            <person name="Kawashima T."/>
            <person name="Lemaire P."/>
            <person name="Martinez D."/>
            <person name="Meinertzhagen I.A."/>
            <person name="Necula S."/>
            <person name="Nonaka M."/>
            <person name="Putnam N."/>
            <person name="Rash S."/>
            <person name="Saiga H."/>
            <person name="Satake M."/>
            <person name="Terry A."/>
            <person name="Yamada L."/>
            <person name="Wang H.G."/>
            <person name="Awazu S."/>
            <person name="Azumi K."/>
            <person name="Boore J."/>
            <person name="Branno M."/>
            <person name="Chin-Bow S."/>
            <person name="DeSantis R."/>
            <person name="Doyle S."/>
            <person name="Francino P."/>
            <person name="Keys D.N."/>
            <person name="Haga S."/>
            <person name="Hayashi H."/>
            <person name="Hino K."/>
            <person name="Imai K.S."/>
            <person name="Inaba K."/>
            <person name="Kano S."/>
            <person name="Kobayashi K."/>
            <person name="Kobayashi M."/>
            <person name="Lee B.I."/>
            <person name="Makabe K.W."/>
            <person name="Manohar C."/>
            <person name="Matassi G."/>
            <person name="Medina M."/>
            <person name="Mochizuki Y."/>
            <person name="Mount S."/>
            <person name="Morishita T."/>
            <person name="Miura S."/>
            <person name="Nakayama A."/>
            <person name="Nishizaka S."/>
            <person name="Nomoto H."/>
            <person name="Ohta F."/>
            <person name="Oishi K."/>
            <person name="Rigoutsos I."/>
            <person name="Sano M."/>
            <person name="Sasaki A."/>
            <person name="Sasakura Y."/>
            <person name="Shoguchi E."/>
            <person name="Shin-i T."/>
            <person name="Spagnuolo A."/>
            <person name="Stainier D."/>
            <person name="Suzuki M.M."/>
            <person name="Tassy O."/>
            <person name="Takatori N."/>
            <person name="Tokuoka M."/>
            <person name="Yagi K."/>
            <person name="Yoshizaki F."/>
            <person name="Wada S."/>
            <person name="Zhang C."/>
            <person name="Hyatt P.D."/>
            <person name="Larimer F."/>
            <person name="Detter C."/>
            <person name="Doggett N."/>
            <person name="Glavina T."/>
            <person name="Hawkins T."/>
            <person name="Richardson P."/>
            <person name="Lucas S."/>
            <person name="Kohara Y."/>
            <person name="Levine M."/>
            <person name="Satoh N."/>
            <person name="Rokhsar D.S."/>
        </authorList>
    </citation>
    <scope>NUCLEOTIDE SEQUENCE [LARGE SCALE GENOMIC DNA]</scope>
</reference>
<dbReference type="FunFam" id="3.40.50.300:FF:001146">
    <property type="entry name" value="DNA-binding protein SMUBP-2 isoform X1"/>
    <property type="match status" value="1"/>
</dbReference>
<feature type="region of interest" description="Disordered" evidence="15">
    <location>
        <begin position="915"/>
        <end position="935"/>
    </location>
</feature>
<evidence type="ECO:0000256" key="8">
    <source>
        <dbReference type="ARBA" id="ARBA00022771"/>
    </source>
</evidence>
<dbReference type="SUPFAM" id="SSF82708">
    <property type="entry name" value="R3H domain"/>
    <property type="match status" value="1"/>
</dbReference>
<dbReference type="Pfam" id="PF01424">
    <property type="entry name" value="R3H"/>
    <property type="match status" value="1"/>
</dbReference>
<dbReference type="InterPro" id="IPR047187">
    <property type="entry name" value="SF1_C_Upf1"/>
</dbReference>
<dbReference type="GO" id="GO:0005634">
    <property type="term" value="C:nucleus"/>
    <property type="evidence" value="ECO:0000318"/>
    <property type="project" value="GO_Central"/>
</dbReference>
<dbReference type="FunCoup" id="F6WKD5">
    <property type="interactions" value="201"/>
</dbReference>
<evidence type="ECO:0000259" key="17">
    <source>
        <dbReference type="PROSITE" id="PS51061"/>
    </source>
</evidence>
<evidence type="ECO:0000256" key="6">
    <source>
        <dbReference type="ARBA" id="ARBA00022723"/>
    </source>
</evidence>
<evidence type="ECO:0000256" key="12">
    <source>
        <dbReference type="ARBA" id="ARBA00022840"/>
    </source>
</evidence>
<dbReference type="SUPFAM" id="SSF52540">
    <property type="entry name" value="P-loop containing nucleoside triphosphate hydrolases"/>
    <property type="match status" value="1"/>
</dbReference>
<evidence type="ECO:0000259" key="16">
    <source>
        <dbReference type="PROSITE" id="PS51039"/>
    </source>
</evidence>
<protein>
    <recommendedName>
        <fullName evidence="4">DNA helicase</fullName>
        <ecNumber evidence="4">3.6.4.12</ecNumber>
    </recommendedName>
</protein>
<evidence type="ECO:0000256" key="13">
    <source>
        <dbReference type="ARBA" id="ARBA00023242"/>
    </source>
</evidence>
<reference evidence="18" key="2">
    <citation type="journal article" date="2008" name="Genome Biol.">
        <title>Improved genome assembly and evidence-based global gene model set for the chordate Ciona intestinalis: new insight into intron and operon populations.</title>
        <authorList>
            <person name="Satou Y."/>
            <person name="Mineta K."/>
            <person name="Ogasawara M."/>
            <person name="Sasakura Y."/>
            <person name="Shoguchi E."/>
            <person name="Ueno K."/>
            <person name="Yamada L."/>
            <person name="Matsumoto J."/>
            <person name="Wasserscheid J."/>
            <person name="Dewar K."/>
            <person name="Wiley G.B."/>
            <person name="Macmil S.L."/>
            <person name="Roe B.A."/>
            <person name="Zeller R.W."/>
            <person name="Hastings K.E."/>
            <person name="Lemaire P."/>
            <person name="Lindquist E."/>
            <person name="Endo T."/>
            <person name="Hotta K."/>
            <person name="Inaba K."/>
        </authorList>
    </citation>
    <scope>NUCLEOTIDE SEQUENCE [LARGE SCALE GENOMIC DNA]</scope>
    <source>
        <strain evidence="18">wild type</strain>
    </source>
</reference>
<evidence type="ECO:0000256" key="2">
    <source>
        <dbReference type="ARBA" id="ARBA00004496"/>
    </source>
</evidence>
<proteinExistence type="inferred from homology"/>
<dbReference type="GO" id="GO:0016787">
    <property type="term" value="F:hydrolase activity"/>
    <property type="evidence" value="ECO:0007669"/>
    <property type="project" value="UniProtKB-KW"/>
</dbReference>
<keyword evidence="6" id="KW-0479">Metal-binding</keyword>
<dbReference type="SUPFAM" id="SSF118310">
    <property type="entry name" value="AN1-like Zinc finger"/>
    <property type="match status" value="1"/>
</dbReference>
<comment type="similarity">
    <text evidence="3">Belongs to the DNA2/NAM7 helicase family.</text>
</comment>
<dbReference type="Gene3D" id="3.40.50.300">
    <property type="entry name" value="P-loop containing nucleotide triphosphate hydrolases"/>
    <property type="match status" value="2"/>
</dbReference>
<reference evidence="18" key="4">
    <citation type="submission" date="2025-09" db="UniProtKB">
        <authorList>
            <consortium name="Ensembl"/>
        </authorList>
    </citation>
    <scope>IDENTIFICATION</scope>
</reference>
<dbReference type="Pfam" id="PF13086">
    <property type="entry name" value="AAA_11"/>
    <property type="match status" value="1"/>
</dbReference>
<keyword evidence="13" id="KW-0539">Nucleus</keyword>
<dbReference type="PROSITE" id="PS51061">
    <property type="entry name" value="R3H"/>
    <property type="match status" value="1"/>
</dbReference>
<dbReference type="InterPro" id="IPR000058">
    <property type="entry name" value="Znf_AN1"/>
</dbReference>
<dbReference type="GO" id="GO:0003723">
    <property type="term" value="F:RNA binding"/>
    <property type="evidence" value="ECO:0007669"/>
    <property type="project" value="InterPro"/>
</dbReference>
<keyword evidence="5" id="KW-0963">Cytoplasm</keyword>
<dbReference type="CDD" id="cd18044">
    <property type="entry name" value="DEXXQc_SMUBP2"/>
    <property type="match status" value="1"/>
</dbReference>
<gene>
    <name evidence="18" type="primary">zf(an1/a20like)-2</name>
</gene>
<keyword evidence="8 14" id="KW-0863">Zinc-finger</keyword>
<dbReference type="GO" id="GO:0043139">
    <property type="term" value="F:5'-3' DNA helicase activity"/>
    <property type="evidence" value="ECO:0000318"/>
    <property type="project" value="GO_Central"/>
</dbReference>
<evidence type="ECO:0000256" key="7">
    <source>
        <dbReference type="ARBA" id="ARBA00022741"/>
    </source>
</evidence>
<dbReference type="Pfam" id="PF21138">
    <property type="entry name" value="SMUBP-2_HCS1_1B"/>
    <property type="match status" value="1"/>
</dbReference>
<evidence type="ECO:0000256" key="10">
    <source>
        <dbReference type="ARBA" id="ARBA00022806"/>
    </source>
</evidence>
<dbReference type="Gene3D" id="3.30.1370.50">
    <property type="entry name" value="R3H-like domain"/>
    <property type="match status" value="1"/>
</dbReference>
<accession>F6WKD5</accession>
<reference evidence="18" key="3">
    <citation type="submission" date="2025-08" db="UniProtKB">
        <authorList>
            <consortium name="Ensembl"/>
        </authorList>
    </citation>
    <scope>IDENTIFICATION</scope>
</reference>
<evidence type="ECO:0000256" key="15">
    <source>
        <dbReference type="SAM" id="MobiDB-lite"/>
    </source>
</evidence>
<name>F6WKD5_CIOIN</name>
<dbReference type="Gene3D" id="4.10.1110.10">
    <property type="entry name" value="AN1-like Zinc finger"/>
    <property type="match status" value="1"/>
</dbReference>
<dbReference type="InterPro" id="IPR003593">
    <property type="entry name" value="AAA+_ATPase"/>
</dbReference>
<keyword evidence="9" id="KW-0378">Hydrolase</keyword>
<dbReference type="SMART" id="SM00382">
    <property type="entry name" value="AAA"/>
    <property type="match status" value="1"/>
</dbReference>
<dbReference type="GO" id="GO:0008270">
    <property type="term" value="F:zinc ion binding"/>
    <property type="evidence" value="ECO:0007669"/>
    <property type="project" value="UniProtKB-KW"/>
</dbReference>
<dbReference type="PROSITE" id="PS51039">
    <property type="entry name" value="ZF_AN1"/>
    <property type="match status" value="1"/>
</dbReference>
<dbReference type="InterPro" id="IPR041679">
    <property type="entry name" value="DNA2/NAM7-like_C"/>
</dbReference>
<dbReference type="NCBIfam" id="TIGR00376">
    <property type="entry name" value="IGHMBP2 family helicase"/>
    <property type="match status" value="1"/>
</dbReference>
<dbReference type="Gene3D" id="2.40.30.270">
    <property type="match status" value="1"/>
</dbReference>
<dbReference type="GO" id="GO:0005737">
    <property type="term" value="C:cytoplasm"/>
    <property type="evidence" value="ECO:0000318"/>
    <property type="project" value="GO_Central"/>
</dbReference>
<feature type="region of interest" description="Disordered" evidence="15">
    <location>
        <begin position="799"/>
        <end position="826"/>
    </location>
</feature>
<feature type="domain" description="R3H" evidence="17">
    <location>
        <begin position="725"/>
        <end position="793"/>
    </location>
</feature>
<dbReference type="PANTHER" id="PTHR43788">
    <property type="entry name" value="DNA2/NAM7 HELICASE FAMILY MEMBER"/>
    <property type="match status" value="1"/>
</dbReference>
<dbReference type="GO" id="GO:0003677">
    <property type="term" value="F:DNA binding"/>
    <property type="evidence" value="ECO:0007669"/>
    <property type="project" value="InterPro"/>
</dbReference>
<feature type="domain" description="AN1-type" evidence="16">
    <location>
        <begin position="947"/>
        <end position="996"/>
    </location>
</feature>
<dbReference type="InterPro" id="IPR035896">
    <property type="entry name" value="AN1-like_Znf"/>
</dbReference>